<dbReference type="Gene3D" id="3.30.160.60">
    <property type="entry name" value="Classic Zinc Finger"/>
    <property type="match status" value="8"/>
</dbReference>
<organism evidence="12 13">
    <name type="scientific">Oncorhynchus tshawytscha</name>
    <name type="common">Chinook salmon</name>
    <name type="synonym">Salmo tshawytscha</name>
    <dbReference type="NCBI Taxonomy" id="74940"/>
    <lineage>
        <taxon>Eukaryota</taxon>
        <taxon>Metazoa</taxon>
        <taxon>Chordata</taxon>
        <taxon>Craniata</taxon>
        <taxon>Vertebrata</taxon>
        <taxon>Euteleostomi</taxon>
        <taxon>Actinopterygii</taxon>
        <taxon>Neopterygii</taxon>
        <taxon>Teleostei</taxon>
        <taxon>Protacanthopterygii</taxon>
        <taxon>Salmoniformes</taxon>
        <taxon>Salmonidae</taxon>
        <taxon>Salmoninae</taxon>
        <taxon>Oncorhynchus</taxon>
    </lineage>
</organism>
<dbReference type="Pfam" id="PF00096">
    <property type="entry name" value="zf-C2H2"/>
    <property type="match status" value="5"/>
</dbReference>
<dbReference type="InterPro" id="IPR013087">
    <property type="entry name" value="Znf_C2H2_type"/>
</dbReference>
<evidence type="ECO:0000256" key="8">
    <source>
        <dbReference type="ARBA" id="ARBA00023242"/>
    </source>
</evidence>
<reference evidence="12" key="2">
    <citation type="submission" date="2025-08" db="UniProtKB">
        <authorList>
            <consortium name="Ensembl"/>
        </authorList>
    </citation>
    <scope>IDENTIFICATION</scope>
</reference>
<feature type="compositionally biased region" description="Basic and acidic residues" evidence="10">
    <location>
        <begin position="82"/>
        <end position="99"/>
    </location>
</feature>
<dbReference type="SUPFAM" id="SSF57667">
    <property type="entry name" value="beta-beta-alpha zinc fingers"/>
    <property type="match status" value="4"/>
</dbReference>
<feature type="domain" description="C2H2-type" evidence="11">
    <location>
        <begin position="292"/>
        <end position="319"/>
    </location>
</feature>
<dbReference type="GO" id="GO:0045893">
    <property type="term" value="P:positive regulation of DNA-templated transcription"/>
    <property type="evidence" value="ECO:0007669"/>
    <property type="project" value="UniProtKB-ARBA"/>
</dbReference>
<keyword evidence="5 9" id="KW-0863">Zinc-finger</keyword>
<evidence type="ECO:0000256" key="10">
    <source>
        <dbReference type="SAM" id="MobiDB-lite"/>
    </source>
</evidence>
<dbReference type="AlphaFoldDB" id="A0AAZ3S9W2"/>
<dbReference type="InterPro" id="IPR036236">
    <property type="entry name" value="Znf_C2H2_sf"/>
</dbReference>
<keyword evidence="6" id="KW-0862">Zinc</keyword>
<dbReference type="GO" id="GO:0008270">
    <property type="term" value="F:zinc ion binding"/>
    <property type="evidence" value="ECO:0007669"/>
    <property type="project" value="UniProtKB-KW"/>
</dbReference>
<evidence type="ECO:0000256" key="4">
    <source>
        <dbReference type="ARBA" id="ARBA00022737"/>
    </source>
</evidence>
<protein>
    <recommendedName>
        <fullName evidence="11">C2H2-type domain-containing protein</fullName>
    </recommendedName>
</protein>
<gene>
    <name evidence="12" type="primary">LOC121845784</name>
</gene>
<evidence type="ECO:0000256" key="6">
    <source>
        <dbReference type="ARBA" id="ARBA00022833"/>
    </source>
</evidence>
<dbReference type="FunFam" id="3.30.160.60:FF:000478">
    <property type="entry name" value="Zinc finger protein 133"/>
    <property type="match status" value="1"/>
</dbReference>
<comment type="similarity">
    <text evidence="2">Belongs to the krueppel C2H2-type zinc-finger protein family.</text>
</comment>
<dbReference type="PROSITE" id="PS50157">
    <property type="entry name" value="ZINC_FINGER_C2H2_2"/>
    <property type="match status" value="6"/>
</dbReference>
<feature type="domain" description="C2H2-type" evidence="11">
    <location>
        <begin position="208"/>
        <end position="235"/>
    </location>
</feature>
<name>A0AAZ3S9W2_ONCTS</name>
<reference evidence="12" key="3">
    <citation type="submission" date="2025-09" db="UniProtKB">
        <authorList>
            <consortium name="Ensembl"/>
        </authorList>
    </citation>
    <scope>IDENTIFICATION</scope>
</reference>
<dbReference type="FunFam" id="3.30.160.60:FF:001530">
    <property type="entry name" value="Zinc finger protein 268"/>
    <property type="match status" value="2"/>
</dbReference>
<keyword evidence="7" id="KW-0238">DNA-binding</keyword>
<evidence type="ECO:0000313" key="12">
    <source>
        <dbReference type="Ensembl" id="ENSOTSP00005149891.1"/>
    </source>
</evidence>
<accession>A0AAZ3S9W2</accession>
<dbReference type="GO" id="GO:0005634">
    <property type="term" value="C:nucleus"/>
    <property type="evidence" value="ECO:0007669"/>
    <property type="project" value="UniProtKB-SubCell"/>
</dbReference>
<feature type="region of interest" description="Disordered" evidence="10">
    <location>
        <begin position="35"/>
        <end position="111"/>
    </location>
</feature>
<evidence type="ECO:0000313" key="13">
    <source>
        <dbReference type="Proteomes" id="UP000694402"/>
    </source>
</evidence>
<evidence type="ECO:0000259" key="11">
    <source>
        <dbReference type="PROSITE" id="PS50157"/>
    </source>
</evidence>
<feature type="domain" description="C2H2-type" evidence="11">
    <location>
        <begin position="264"/>
        <end position="291"/>
    </location>
</feature>
<dbReference type="PANTHER" id="PTHR23235">
    <property type="entry name" value="KRUEPPEL-LIKE TRANSCRIPTION FACTOR"/>
    <property type="match status" value="1"/>
</dbReference>
<proteinExistence type="inferred from homology"/>
<feature type="domain" description="C2H2-type" evidence="11">
    <location>
        <begin position="154"/>
        <end position="179"/>
    </location>
</feature>
<evidence type="ECO:0000256" key="1">
    <source>
        <dbReference type="ARBA" id="ARBA00004123"/>
    </source>
</evidence>
<evidence type="ECO:0000256" key="5">
    <source>
        <dbReference type="ARBA" id="ARBA00022771"/>
    </source>
</evidence>
<keyword evidence="8" id="KW-0539">Nucleus</keyword>
<keyword evidence="13" id="KW-1185">Reference proteome</keyword>
<keyword evidence="3" id="KW-0479">Metal-binding</keyword>
<evidence type="ECO:0000256" key="7">
    <source>
        <dbReference type="ARBA" id="ARBA00023125"/>
    </source>
</evidence>
<dbReference type="FunFam" id="3.30.160.60:FF:001954">
    <property type="entry name" value="Zinc finger protein 787"/>
    <property type="match status" value="1"/>
</dbReference>
<dbReference type="SMART" id="SM00355">
    <property type="entry name" value="ZnF_C2H2"/>
    <property type="match status" value="7"/>
</dbReference>
<dbReference type="Ensembl" id="ENSOTST00005140723.1">
    <property type="protein sequence ID" value="ENSOTSP00005149891.1"/>
    <property type="gene ID" value="ENSOTSG00005071618.1"/>
</dbReference>
<dbReference type="Proteomes" id="UP000694402">
    <property type="component" value="Unassembled WGS sequence"/>
</dbReference>
<feature type="compositionally biased region" description="Basic and acidic residues" evidence="10">
    <location>
        <begin position="42"/>
        <end position="53"/>
    </location>
</feature>
<evidence type="ECO:0000256" key="3">
    <source>
        <dbReference type="ARBA" id="ARBA00022723"/>
    </source>
</evidence>
<dbReference type="PANTHER" id="PTHR23235:SF178">
    <property type="entry name" value="C2H2-TYPE DOMAIN-CONTAINING PROTEIN-RELATED"/>
    <property type="match status" value="1"/>
</dbReference>
<dbReference type="PROSITE" id="PS00028">
    <property type="entry name" value="ZINC_FINGER_C2H2_1"/>
    <property type="match status" value="5"/>
</dbReference>
<sequence length="335" mass="37049">MQDQDKASPSPSTLQESPGRPPLCTLLMVLVDCRKTPGQSGTERREGQEEHGDMISLSKNHGDIPNRCSLSGRGLSSGEPQQQHDADKKEKSLSRSEHVKHQHRGIGKKPHHCCSDCGKSFAKQDLTNHEQIHTLEHASNTLKSQRIHSGEGPYTCFDCGKYLNQSGAQTNHKHTGEKPYSCVQCGKSFNHSGSLTLHQRIHTGVKPYSCDQCGKSFNQSGSLTLHQRIHTGVKPYSCDQCGKSFNHSGSLTLHQRIHTGEKPYSCDQCGKSFNHSGNLTTHQLIHTGAKPYSCDQCGKSFSRSGDLIIHQRIHTGEKPYSCDQCGKSFRTIRIP</sequence>
<feature type="compositionally biased region" description="Basic residues" evidence="10">
    <location>
        <begin position="100"/>
        <end position="111"/>
    </location>
</feature>
<dbReference type="GO" id="GO:0000978">
    <property type="term" value="F:RNA polymerase II cis-regulatory region sequence-specific DNA binding"/>
    <property type="evidence" value="ECO:0007669"/>
    <property type="project" value="TreeGrafter"/>
</dbReference>
<evidence type="ECO:0000256" key="2">
    <source>
        <dbReference type="ARBA" id="ARBA00006991"/>
    </source>
</evidence>
<reference evidence="13" key="1">
    <citation type="journal article" date="2018" name="PLoS ONE">
        <title>Chinook salmon (Oncorhynchus tshawytscha) genome and transcriptome.</title>
        <authorList>
            <person name="Christensen K.A."/>
            <person name="Leong J.S."/>
            <person name="Sakhrani D."/>
            <person name="Biagi C.A."/>
            <person name="Minkley D.R."/>
            <person name="Withler R.E."/>
            <person name="Rondeau E.B."/>
            <person name="Koop B.F."/>
            <person name="Devlin R.H."/>
        </authorList>
    </citation>
    <scope>NUCLEOTIDE SEQUENCE [LARGE SCALE GENOMIC DNA]</scope>
</reference>
<dbReference type="FunFam" id="3.30.160.60:FF:000358">
    <property type="entry name" value="zinc finger protein 24"/>
    <property type="match status" value="1"/>
</dbReference>
<feature type="domain" description="C2H2-type" evidence="11">
    <location>
        <begin position="180"/>
        <end position="207"/>
    </location>
</feature>
<evidence type="ECO:0000256" key="9">
    <source>
        <dbReference type="PROSITE-ProRule" id="PRU00042"/>
    </source>
</evidence>
<feature type="compositionally biased region" description="Low complexity" evidence="10">
    <location>
        <begin position="69"/>
        <end position="78"/>
    </location>
</feature>
<dbReference type="GeneTree" id="ENSGT00940000153582"/>
<feature type="domain" description="C2H2-type" evidence="11">
    <location>
        <begin position="236"/>
        <end position="263"/>
    </location>
</feature>
<feature type="compositionally biased region" description="Polar residues" evidence="10">
    <location>
        <begin position="7"/>
        <end position="16"/>
    </location>
</feature>
<keyword evidence="4" id="KW-0677">Repeat</keyword>
<dbReference type="FunFam" id="3.30.160.60:FF:001732">
    <property type="entry name" value="Zgc:162936"/>
    <property type="match status" value="1"/>
</dbReference>
<feature type="region of interest" description="Disordered" evidence="10">
    <location>
        <begin position="1"/>
        <end position="22"/>
    </location>
</feature>
<comment type="subcellular location">
    <subcellularLocation>
        <location evidence="1">Nucleus</location>
    </subcellularLocation>
</comment>
<dbReference type="GO" id="GO:0005694">
    <property type="term" value="C:chromosome"/>
    <property type="evidence" value="ECO:0007669"/>
    <property type="project" value="UniProtKB-ARBA"/>
</dbReference>
<dbReference type="GO" id="GO:0000981">
    <property type="term" value="F:DNA-binding transcription factor activity, RNA polymerase II-specific"/>
    <property type="evidence" value="ECO:0007669"/>
    <property type="project" value="TreeGrafter"/>
</dbReference>